<evidence type="ECO:0008006" key="3">
    <source>
        <dbReference type="Google" id="ProtNLM"/>
    </source>
</evidence>
<dbReference type="AlphaFoldDB" id="A0A368P5Q5"/>
<reference evidence="1 2" key="1">
    <citation type="submission" date="2018-07" db="EMBL/GenBank/DDBJ databases">
        <title>Oceanihabitans testaceum sp. nov., isolated from marine sediment.</title>
        <authorList>
            <person name="Li C.-M."/>
        </authorList>
    </citation>
    <scope>NUCLEOTIDE SEQUENCE [LARGE SCALE GENOMIC DNA]</scope>
    <source>
        <strain evidence="1 2">S9-10</strain>
    </source>
</reference>
<name>A0A368P5Q5_9FLAO</name>
<organism evidence="1 2">
    <name type="scientific">Oceanihabitans sediminis</name>
    <dbReference type="NCBI Taxonomy" id="1812012"/>
    <lineage>
        <taxon>Bacteria</taxon>
        <taxon>Pseudomonadati</taxon>
        <taxon>Bacteroidota</taxon>
        <taxon>Flavobacteriia</taxon>
        <taxon>Flavobacteriales</taxon>
        <taxon>Flavobacteriaceae</taxon>
        <taxon>Oceanihabitans</taxon>
    </lineage>
</organism>
<evidence type="ECO:0000313" key="1">
    <source>
        <dbReference type="EMBL" id="RCU57620.1"/>
    </source>
</evidence>
<keyword evidence="2" id="KW-1185">Reference proteome</keyword>
<dbReference type="EMBL" id="QPIG01000002">
    <property type="protein sequence ID" value="RCU57620.1"/>
    <property type="molecule type" value="Genomic_DNA"/>
</dbReference>
<accession>A0A368P5Q5</accession>
<dbReference type="Proteomes" id="UP000252249">
    <property type="component" value="Unassembled WGS sequence"/>
</dbReference>
<protein>
    <recommendedName>
        <fullName evidence="3">STAS/SEC14 domain-containing protein</fullName>
    </recommendedName>
</protein>
<gene>
    <name evidence="1" type="ORF">DU428_07450</name>
</gene>
<dbReference type="RefSeq" id="WP_072351730.1">
    <property type="nucleotide sequence ID" value="NZ_JAWVXR010000002.1"/>
</dbReference>
<proteinExistence type="predicted"/>
<evidence type="ECO:0000313" key="2">
    <source>
        <dbReference type="Proteomes" id="UP000252249"/>
    </source>
</evidence>
<comment type="caution">
    <text evidence="1">The sequence shown here is derived from an EMBL/GenBank/DDBJ whole genome shotgun (WGS) entry which is preliminary data.</text>
</comment>
<dbReference type="OrthoDB" id="1144611at2"/>
<sequence length="142" mass="16719">MKLIETNYKSSVLKEAITPFGHIYFFNNYIVSEAKEGVNLDWNFFQETLKIITNYYGTNRKISLISNRVNNYSVVPTIWLDFYRKNPNNILKSMSFVTYTKLAYSNARLESSFFNCKTECFTNLEEAINWTENLTPFISKQI</sequence>